<dbReference type="PANTHER" id="PTHR35076">
    <property type="entry name" value="TUBULIN EPSILON AND DELTA COMPLEX PROTEIN 1"/>
    <property type="match status" value="1"/>
</dbReference>
<proteinExistence type="predicted"/>
<evidence type="ECO:0000313" key="2">
    <source>
        <dbReference type="Proteomes" id="UP001162131"/>
    </source>
</evidence>
<gene>
    <name evidence="1" type="ORF">BSTOLATCC_MIC2612</name>
</gene>
<comment type="caution">
    <text evidence="1">The sequence shown here is derived from an EMBL/GenBank/DDBJ whole genome shotgun (WGS) entry which is preliminary data.</text>
</comment>
<organism evidence="1 2">
    <name type="scientific">Blepharisma stoltei</name>
    <dbReference type="NCBI Taxonomy" id="1481888"/>
    <lineage>
        <taxon>Eukaryota</taxon>
        <taxon>Sar</taxon>
        <taxon>Alveolata</taxon>
        <taxon>Ciliophora</taxon>
        <taxon>Postciliodesmatophora</taxon>
        <taxon>Heterotrichea</taxon>
        <taxon>Heterotrichida</taxon>
        <taxon>Blepharismidae</taxon>
        <taxon>Blepharisma</taxon>
    </lineage>
</organism>
<dbReference type="EMBL" id="CAJZBQ010000003">
    <property type="protein sequence ID" value="CAG9310898.1"/>
    <property type="molecule type" value="Genomic_DNA"/>
</dbReference>
<dbReference type="PANTHER" id="PTHR35076:SF1">
    <property type="entry name" value="TUBULIN EPSILON AND DELTA COMPLEX PROTEIN 1"/>
    <property type="match status" value="1"/>
</dbReference>
<reference evidence="1" key="1">
    <citation type="submission" date="2021-09" db="EMBL/GenBank/DDBJ databases">
        <authorList>
            <consortium name="AG Swart"/>
            <person name="Singh M."/>
            <person name="Singh A."/>
            <person name="Seah K."/>
            <person name="Emmerich C."/>
        </authorList>
    </citation>
    <scope>NUCLEOTIDE SEQUENCE</scope>
    <source>
        <strain evidence="1">ATCC30299</strain>
    </source>
</reference>
<dbReference type="AlphaFoldDB" id="A0AAU9IRG2"/>
<sequence>MSKRNPREANSTKEAIEYVCNVLAFYGIRYLNPEVFRQARLGNPEVSERLWTGLFHLIVLHLRGFEIRVSNPPQDMTLIPHLTAYVLNKWGCPVHLQSNSSQLQLLAFGWLADHTNLFQNYESNFCASPTPFASIEDLNQKAQEYLNENMPSPSAITPSTIVSIYRALLIQIRETFQHISYTAKLINQVHSADPSLDPEDLWVASKESRIQEFEVAAGINENLEKKKEENAKHRAVFWAWLDAMLKDIPAQNATEIQKNEENLVVSEITEDVEEVYSEVVAAWKDIEGLLPRIRGKWSEVEEAIHARLDENSLAQWQENLDQITQELSMKFISLEEITEKLINSHTIPAIIPLHPKIIKDRSEGEELLLKKLPKLEQEFNKMQESFRSTISKSLQSIPGIRAYNL</sequence>
<protein>
    <submittedName>
        <fullName evidence="1">Uncharacterized protein</fullName>
    </submittedName>
</protein>
<evidence type="ECO:0000313" key="1">
    <source>
        <dbReference type="EMBL" id="CAG9310898.1"/>
    </source>
</evidence>
<dbReference type="Proteomes" id="UP001162131">
    <property type="component" value="Unassembled WGS sequence"/>
</dbReference>
<accession>A0AAU9IRG2</accession>
<keyword evidence="2" id="KW-1185">Reference proteome</keyword>
<name>A0AAU9IRG2_9CILI</name>
<dbReference type="InterPro" id="IPR043535">
    <property type="entry name" value="TEDC1"/>
</dbReference>